<dbReference type="Proteomes" id="UP001151760">
    <property type="component" value="Unassembled WGS sequence"/>
</dbReference>
<evidence type="ECO:0000313" key="1">
    <source>
        <dbReference type="EMBL" id="GJU09831.1"/>
    </source>
</evidence>
<name>A0ABQ5JCF4_9ASTR</name>
<comment type="caution">
    <text evidence="1">The sequence shown here is derived from an EMBL/GenBank/DDBJ whole genome shotgun (WGS) entry which is preliminary data.</text>
</comment>
<keyword evidence="2" id="KW-1185">Reference proteome</keyword>
<accession>A0ABQ5JCF4</accession>
<dbReference type="EMBL" id="BQNB010021762">
    <property type="protein sequence ID" value="GJU09831.1"/>
    <property type="molecule type" value="Genomic_DNA"/>
</dbReference>
<evidence type="ECO:0000313" key="2">
    <source>
        <dbReference type="Proteomes" id="UP001151760"/>
    </source>
</evidence>
<sequence length="122" mass="13666">MKTNAPLYGGLKPHTQKTALRGAGKQNQTSRPCGTFMTAAGWQQWRGIGGGDVTRWKEMGGKCKEHVENGVIELYFVNTEYQLADIFTKSLGRERIEFLINKLGIQSFTPESLKKLTDDVDE</sequence>
<gene>
    <name evidence="1" type="ORF">Tco_1132227</name>
</gene>
<proteinExistence type="predicted"/>
<reference evidence="1" key="1">
    <citation type="journal article" date="2022" name="Int. J. Mol. Sci.">
        <title>Draft Genome of Tanacetum Coccineum: Genomic Comparison of Closely Related Tanacetum-Family Plants.</title>
        <authorList>
            <person name="Yamashiro T."/>
            <person name="Shiraishi A."/>
            <person name="Nakayama K."/>
            <person name="Satake H."/>
        </authorList>
    </citation>
    <scope>NUCLEOTIDE SEQUENCE</scope>
</reference>
<protein>
    <submittedName>
        <fullName evidence="1">Uncharacterized protein</fullName>
    </submittedName>
</protein>
<organism evidence="1 2">
    <name type="scientific">Tanacetum coccineum</name>
    <dbReference type="NCBI Taxonomy" id="301880"/>
    <lineage>
        <taxon>Eukaryota</taxon>
        <taxon>Viridiplantae</taxon>
        <taxon>Streptophyta</taxon>
        <taxon>Embryophyta</taxon>
        <taxon>Tracheophyta</taxon>
        <taxon>Spermatophyta</taxon>
        <taxon>Magnoliopsida</taxon>
        <taxon>eudicotyledons</taxon>
        <taxon>Gunneridae</taxon>
        <taxon>Pentapetalae</taxon>
        <taxon>asterids</taxon>
        <taxon>campanulids</taxon>
        <taxon>Asterales</taxon>
        <taxon>Asteraceae</taxon>
        <taxon>Asteroideae</taxon>
        <taxon>Anthemideae</taxon>
        <taxon>Anthemidinae</taxon>
        <taxon>Tanacetum</taxon>
    </lineage>
</organism>
<reference evidence="1" key="2">
    <citation type="submission" date="2022-01" db="EMBL/GenBank/DDBJ databases">
        <authorList>
            <person name="Yamashiro T."/>
            <person name="Shiraishi A."/>
            <person name="Satake H."/>
            <person name="Nakayama K."/>
        </authorList>
    </citation>
    <scope>NUCLEOTIDE SEQUENCE</scope>
</reference>